<feature type="transmembrane region" description="Helical" evidence="7">
    <location>
        <begin position="242"/>
        <end position="260"/>
    </location>
</feature>
<evidence type="ECO:0000256" key="7">
    <source>
        <dbReference type="SAM" id="Phobius"/>
    </source>
</evidence>
<dbReference type="PANTHER" id="PTHR23513:SF9">
    <property type="entry name" value="ENTEROBACTIN EXPORTER ENTS"/>
    <property type="match status" value="1"/>
</dbReference>
<evidence type="ECO:0000259" key="8">
    <source>
        <dbReference type="PROSITE" id="PS50850"/>
    </source>
</evidence>
<feature type="domain" description="Major facilitator superfamily (MFS) profile" evidence="8">
    <location>
        <begin position="1"/>
        <end position="383"/>
    </location>
</feature>
<dbReference type="GO" id="GO:0005886">
    <property type="term" value="C:plasma membrane"/>
    <property type="evidence" value="ECO:0007669"/>
    <property type="project" value="UniProtKB-SubCell"/>
</dbReference>
<feature type="transmembrane region" description="Helical" evidence="7">
    <location>
        <begin position="154"/>
        <end position="173"/>
    </location>
</feature>
<dbReference type="CDD" id="cd06173">
    <property type="entry name" value="MFS_MefA_like"/>
    <property type="match status" value="1"/>
</dbReference>
<reference evidence="9" key="1">
    <citation type="submission" date="2018-05" db="EMBL/GenBank/DDBJ databases">
        <authorList>
            <person name="Lanie J.A."/>
            <person name="Ng W.-L."/>
            <person name="Kazmierczak K.M."/>
            <person name="Andrzejewski T.M."/>
            <person name="Davidsen T.M."/>
            <person name="Wayne K.J."/>
            <person name="Tettelin H."/>
            <person name="Glass J.I."/>
            <person name="Rusch D."/>
            <person name="Podicherti R."/>
            <person name="Tsui H.-C.T."/>
            <person name="Winkler M.E."/>
        </authorList>
    </citation>
    <scope>NUCLEOTIDE SEQUENCE</scope>
</reference>
<dbReference type="InterPro" id="IPR010290">
    <property type="entry name" value="TM_effector"/>
</dbReference>
<feature type="transmembrane region" description="Helical" evidence="7">
    <location>
        <begin position="62"/>
        <end position="82"/>
    </location>
</feature>
<dbReference type="EMBL" id="UINC01002893">
    <property type="protein sequence ID" value="SVA01335.1"/>
    <property type="molecule type" value="Genomic_DNA"/>
</dbReference>
<dbReference type="AlphaFoldDB" id="A0A381SB68"/>
<organism evidence="9">
    <name type="scientific">marine metagenome</name>
    <dbReference type="NCBI Taxonomy" id="408172"/>
    <lineage>
        <taxon>unclassified sequences</taxon>
        <taxon>metagenomes</taxon>
        <taxon>ecological metagenomes</taxon>
    </lineage>
</organism>
<feature type="transmembrane region" description="Helical" evidence="7">
    <location>
        <begin position="126"/>
        <end position="148"/>
    </location>
</feature>
<accession>A0A381SB68</accession>
<dbReference type="Pfam" id="PF05977">
    <property type="entry name" value="MFS_3"/>
    <property type="match status" value="1"/>
</dbReference>
<dbReference type="GO" id="GO:0022857">
    <property type="term" value="F:transmembrane transporter activity"/>
    <property type="evidence" value="ECO:0007669"/>
    <property type="project" value="InterPro"/>
</dbReference>
<dbReference type="InterPro" id="IPR020846">
    <property type="entry name" value="MFS_dom"/>
</dbReference>
<protein>
    <recommendedName>
        <fullName evidence="8">Major facilitator superfamily (MFS) profile domain-containing protein</fullName>
    </recommendedName>
</protein>
<keyword evidence="5 7" id="KW-1133">Transmembrane helix</keyword>
<evidence type="ECO:0000256" key="3">
    <source>
        <dbReference type="ARBA" id="ARBA00022475"/>
    </source>
</evidence>
<evidence type="ECO:0000256" key="2">
    <source>
        <dbReference type="ARBA" id="ARBA00022448"/>
    </source>
</evidence>
<keyword evidence="6 7" id="KW-0472">Membrane</keyword>
<evidence type="ECO:0000256" key="1">
    <source>
        <dbReference type="ARBA" id="ARBA00004651"/>
    </source>
</evidence>
<name>A0A381SB68_9ZZZZ</name>
<evidence type="ECO:0000313" key="9">
    <source>
        <dbReference type="EMBL" id="SVA01335.1"/>
    </source>
</evidence>
<dbReference type="SUPFAM" id="SSF103473">
    <property type="entry name" value="MFS general substrate transporter"/>
    <property type="match status" value="1"/>
</dbReference>
<evidence type="ECO:0000256" key="6">
    <source>
        <dbReference type="ARBA" id="ARBA00023136"/>
    </source>
</evidence>
<proteinExistence type="predicted"/>
<evidence type="ECO:0000256" key="5">
    <source>
        <dbReference type="ARBA" id="ARBA00022989"/>
    </source>
</evidence>
<feature type="transmembrane region" description="Helical" evidence="7">
    <location>
        <begin position="205"/>
        <end position="230"/>
    </location>
</feature>
<feature type="transmembrane region" description="Helical" evidence="7">
    <location>
        <begin position="88"/>
        <end position="105"/>
    </location>
</feature>
<feature type="transmembrane region" description="Helical" evidence="7">
    <location>
        <begin position="295"/>
        <end position="316"/>
    </location>
</feature>
<gene>
    <name evidence="9" type="ORF">METZ01_LOCUS54189</name>
</gene>
<comment type="subcellular location">
    <subcellularLocation>
        <location evidence="1">Cell membrane</location>
        <topology evidence="1">Multi-pass membrane protein</topology>
    </subcellularLocation>
</comment>
<dbReference type="PROSITE" id="PS50850">
    <property type="entry name" value="MFS"/>
    <property type="match status" value="1"/>
</dbReference>
<keyword evidence="4 7" id="KW-0812">Transmembrane</keyword>
<feature type="transmembrane region" description="Helical" evidence="7">
    <location>
        <begin position="30"/>
        <end position="50"/>
    </location>
</feature>
<keyword evidence="3" id="KW-1003">Cell membrane</keyword>
<feature type="transmembrane region" description="Helical" evidence="7">
    <location>
        <begin position="352"/>
        <end position="376"/>
    </location>
</feature>
<keyword evidence="2" id="KW-0813">Transport</keyword>
<sequence>MLASFFSAFAQIGQITIIGKQVFDMTGSTLSLGLLGLAEFLPVALLSPITGSVADRFDRRKVFAGALVGETLVAVLLFLYIWSDPSSILPIFGLVLLFGIFRASASPASRALPIDLAPPGVLERVVALRTFSFMAGAIVGPVALGFVFVGGVALPYLVAAGGFAAAIAMLTLVPRPPVRQHRPAGARQVVRDAFEGLRFIRRTPIVFGAISLDLFAVLFGGVIALLPAIAEERLGVGAVGLGWLRAAVGIGAAGTALTLSIRPLRRHVGRHLLTMVAMFGILTIVLGLTRSFAVAFIALLAAAAVDAVSMFIRASLVPLATPEHMRGRVLAVENVFIGASNELGAFESGVTAALFGLVGAIFFGGAGTLVVVALWWKFFPALRSVDRFEEVRSTTTSHDNTNRETPS</sequence>
<dbReference type="PANTHER" id="PTHR23513">
    <property type="entry name" value="INTEGRAL MEMBRANE EFFLUX PROTEIN-RELATED"/>
    <property type="match status" value="1"/>
</dbReference>
<evidence type="ECO:0000256" key="4">
    <source>
        <dbReference type="ARBA" id="ARBA00022692"/>
    </source>
</evidence>
<dbReference type="Gene3D" id="1.20.1250.20">
    <property type="entry name" value="MFS general substrate transporter like domains"/>
    <property type="match status" value="1"/>
</dbReference>
<feature type="transmembrane region" description="Helical" evidence="7">
    <location>
        <begin position="272"/>
        <end position="289"/>
    </location>
</feature>
<dbReference type="InterPro" id="IPR036259">
    <property type="entry name" value="MFS_trans_sf"/>
</dbReference>